<dbReference type="InterPro" id="IPR006183">
    <property type="entry name" value="Pgluconate_DH"/>
</dbReference>
<dbReference type="Gene3D" id="1.20.5.320">
    <property type="entry name" value="6-Phosphogluconate Dehydrogenase, domain 3"/>
    <property type="match status" value="1"/>
</dbReference>
<dbReference type="Gene3D" id="1.10.1040.10">
    <property type="entry name" value="N-(1-d-carboxylethyl)-l-norvaline Dehydrogenase, domain 2"/>
    <property type="match status" value="1"/>
</dbReference>
<dbReference type="EMBL" id="CP011797">
    <property type="protein sequence ID" value="ATX77625.1"/>
    <property type="molecule type" value="Genomic_DNA"/>
</dbReference>
<evidence type="ECO:0000256" key="13">
    <source>
        <dbReference type="PIRSR" id="PIRSR000109-2"/>
    </source>
</evidence>
<evidence type="ECO:0000313" key="17">
    <source>
        <dbReference type="Proteomes" id="UP000229757"/>
    </source>
</evidence>
<feature type="binding site" description="in other chain" evidence="13">
    <location>
        <begin position="204"/>
        <end position="205"/>
    </location>
    <ligand>
        <name>substrate</name>
        <note>ligand shared between dimeric partners</note>
    </ligand>
</feature>
<gene>
    <name evidence="16" type="ORF">REIFOR_02500</name>
</gene>
<evidence type="ECO:0000256" key="11">
    <source>
        <dbReference type="PIRNR" id="PIRNR000109"/>
    </source>
</evidence>
<dbReference type="RefSeq" id="WP_100257869.1">
    <property type="nucleotide sequence ID" value="NZ_CP011797.1"/>
</dbReference>
<evidence type="ECO:0000256" key="7">
    <source>
        <dbReference type="ARBA" id="ARBA00023002"/>
    </source>
</evidence>
<feature type="binding site" description="in other chain" evidence="13">
    <location>
        <position position="279"/>
    </location>
    <ligand>
        <name>substrate</name>
        <note>ligand shared between dimeric partners</note>
    </ligand>
</feature>
<feature type="binding site" description="in other chain" evidence="13">
    <location>
        <position position="111"/>
    </location>
    <ligand>
        <name>substrate</name>
        <note>ligand shared between dimeric partners</note>
    </ligand>
</feature>
<comment type="function">
    <text evidence="1 11">Catalyzes the oxidative decarboxylation of 6-phosphogluconate to ribulose 5-phosphate and CO(2), with concomitant reduction of NADP to NADPH.</text>
</comment>
<feature type="active site" description="Proton acceptor" evidence="12">
    <location>
        <position position="201"/>
    </location>
</feature>
<evidence type="ECO:0000256" key="9">
    <source>
        <dbReference type="ARBA" id="ARBA00023126"/>
    </source>
</evidence>
<feature type="binding site" description="in other chain" evidence="13">
    <location>
        <position position="306"/>
    </location>
    <ligand>
        <name>substrate</name>
        <note>ligand shared between dimeric partners</note>
    </ligand>
</feature>
<dbReference type="OrthoDB" id="9804542at2"/>
<feature type="binding site" description="in other chain" evidence="13">
    <location>
        <begin position="136"/>
        <end position="138"/>
    </location>
    <ligand>
        <name>substrate</name>
        <note>ligand shared between dimeric partners</note>
    </ligand>
</feature>
<evidence type="ECO:0000256" key="5">
    <source>
        <dbReference type="ARBA" id="ARBA00013011"/>
    </source>
</evidence>
<dbReference type="PANTHER" id="PTHR11811">
    <property type="entry name" value="6-PHOSPHOGLUCONATE DEHYDROGENASE"/>
    <property type="match status" value="1"/>
</dbReference>
<sequence length="497" mass="53956">MKNSSASDIAIIGLGVMGKSLTLNLLENSFRVSGYDANEATKNRAAQAIAGEGYFAQRYQDCSDLKALMDSLNTPRILALSVPAGKIVDQVIDQLLAHGLQADDIVIDTGNSLWTDSIERTELYRGRCKFFTTAVSGGEQGARFGPSLMASGDADVWQRVMPMWHAIAAKIDPQGQALPALAQGEPCAAYIGPAGSGHFVKMVHNGIEYADMQLICEAYQLLKDIGGLTSAEIGRVFARWNDGVLNSYLIEISADILQQTDPASGKPLVEMIRDKAGQKGTGLWTATHAMESGCPAPTIVQAVISRASSAQATLRQSLASLYPAASRSQDSSEAFVNAVHDALYCAKICAYAQGFSLMALTARAQNWSLNFAEIARIWRGGCIVRAAFLQSIAVAFDRQPSLDNLLSDDFFRTEINQRQTQWRFVASQICQQAVSAPATLSALSYFDAMTEAVSSANLLQAQRDYFGAHSYQRIDQAEEKSYHFNWSDAQRTETKLG</sequence>
<dbReference type="EC" id="1.1.1.44" evidence="5 11"/>
<dbReference type="GO" id="GO:0006098">
    <property type="term" value="P:pentose-phosphate shunt"/>
    <property type="evidence" value="ECO:0007669"/>
    <property type="project" value="UniProtKB-UniPathway"/>
</dbReference>
<feature type="binding site" evidence="13">
    <location>
        <position position="463"/>
    </location>
    <ligand>
        <name>substrate</name>
        <note>ligand shared between dimeric partners</note>
    </ligand>
</feature>
<feature type="binding site" evidence="13">
    <location>
        <position position="469"/>
    </location>
    <ligand>
        <name>substrate</name>
        <note>ligand shared between dimeric partners</note>
    </ligand>
</feature>
<dbReference type="FunFam" id="1.10.1040.10:FF:000002">
    <property type="entry name" value="6-phosphogluconate dehydrogenase, decarboxylating"/>
    <property type="match status" value="1"/>
</dbReference>
<dbReference type="InterPro" id="IPR006184">
    <property type="entry name" value="6PGdom_BS"/>
</dbReference>
<dbReference type="InterPro" id="IPR013328">
    <property type="entry name" value="6PGD_dom2"/>
</dbReference>
<reference evidence="16 17" key="1">
    <citation type="journal article" date="2017" name="Environ. Microbiol.">
        <title>Genomic and physiological analyses of 'Reinekea forsetii' reveal a versatile opportunistic lifestyle during spring algae blooms.</title>
        <authorList>
            <person name="Avci B."/>
            <person name="Hahnke R.L."/>
            <person name="Chafee M."/>
            <person name="Fischer T."/>
            <person name="Gruber-Vodicka H."/>
            <person name="Tegetmeyer H.E."/>
            <person name="Harder J."/>
            <person name="Fuchs B.M."/>
            <person name="Amann R.I."/>
            <person name="Teeling H."/>
        </authorList>
    </citation>
    <scope>NUCLEOTIDE SEQUENCE [LARGE SCALE GENOMIC DNA]</scope>
    <source>
        <strain evidence="16 17">Hel1_31_D35</strain>
    </source>
</reference>
<keyword evidence="9 11" id="KW-0570">Pentose shunt</keyword>
<feature type="active site" description="Proton donor" evidence="12">
    <location>
        <position position="208"/>
    </location>
</feature>
<dbReference type="AlphaFoldDB" id="A0A2K8KSB7"/>
<dbReference type="UniPathway" id="UPA00115">
    <property type="reaction ID" value="UER00410"/>
</dbReference>
<dbReference type="Proteomes" id="UP000229757">
    <property type="component" value="Chromosome"/>
</dbReference>
<evidence type="ECO:0000256" key="14">
    <source>
        <dbReference type="RuleBase" id="RU000485"/>
    </source>
</evidence>
<evidence type="ECO:0000256" key="6">
    <source>
        <dbReference type="ARBA" id="ARBA00018193"/>
    </source>
</evidence>
<evidence type="ECO:0000256" key="10">
    <source>
        <dbReference type="ARBA" id="ARBA00048640"/>
    </source>
</evidence>
<dbReference type="GO" id="GO:0004616">
    <property type="term" value="F:phosphogluconate dehydrogenase (decarboxylating) activity"/>
    <property type="evidence" value="ECO:0007669"/>
    <property type="project" value="UniProtKB-EC"/>
</dbReference>
<evidence type="ECO:0000256" key="8">
    <source>
        <dbReference type="ARBA" id="ARBA00023064"/>
    </source>
</evidence>
<evidence type="ECO:0000256" key="12">
    <source>
        <dbReference type="PIRSR" id="PIRSR000109-1"/>
    </source>
</evidence>
<organism evidence="16 17">
    <name type="scientific">Reinekea forsetii</name>
    <dbReference type="NCBI Taxonomy" id="1336806"/>
    <lineage>
        <taxon>Bacteria</taxon>
        <taxon>Pseudomonadati</taxon>
        <taxon>Pseudomonadota</taxon>
        <taxon>Gammaproteobacteria</taxon>
        <taxon>Oceanospirillales</taxon>
        <taxon>Saccharospirillaceae</taxon>
        <taxon>Reinekea</taxon>
    </lineage>
</organism>
<proteinExistence type="inferred from homology"/>
<comment type="pathway">
    <text evidence="2 11 14">Carbohydrate degradation; pentose phosphate pathway; D-ribulose 5-phosphate from D-glucose 6-phosphate (oxidative stage): step 3/3.</text>
</comment>
<feature type="domain" description="6-phosphogluconate dehydrogenase C-terminal" evidence="15">
    <location>
        <begin position="197"/>
        <end position="487"/>
    </location>
</feature>
<comment type="subunit">
    <text evidence="4 11">Homodimer.</text>
</comment>
<dbReference type="GO" id="GO:0050661">
    <property type="term" value="F:NADP binding"/>
    <property type="evidence" value="ECO:0007669"/>
    <property type="project" value="InterPro"/>
</dbReference>
<evidence type="ECO:0000313" key="16">
    <source>
        <dbReference type="EMBL" id="ATX77625.1"/>
    </source>
</evidence>
<keyword evidence="7 11" id="KW-0560">Oxidoreductase</keyword>
<dbReference type="SUPFAM" id="SSF48179">
    <property type="entry name" value="6-phosphogluconate dehydrogenase C-terminal domain-like"/>
    <property type="match status" value="1"/>
</dbReference>
<dbReference type="Pfam" id="PF00393">
    <property type="entry name" value="6PGD"/>
    <property type="match status" value="1"/>
</dbReference>
<evidence type="ECO:0000259" key="15">
    <source>
        <dbReference type="SMART" id="SM01350"/>
    </source>
</evidence>
<dbReference type="KEGG" id="rfo:REIFOR_02500"/>
<comment type="catalytic activity">
    <reaction evidence="10 11 14">
        <text>6-phospho-D-gluconate + NADP(+) = D-ribulose 5-phosphate + CO2 + NADPH</text>
        <dbReference type="Rhea" id="RHEA:10116"/>
        <dbReference type="ChEBI" id="CHEBI:16526"/>
        <dbReference type="ChEBI" id="CHEBI:57783"/>
        <dbReference type="ChEBI" id="CHEBI:58121"/>
        <dbReference type="ChEBI" id="CHEBI:58349"/>
        <dbReference type="ChEBI" id="CHEBI:58759"/>
        <dbReference type="EC" id="1.1.1.44"/>
    </reaction>
</comment>
<dbReference type="InterPro" id="IPR036291">
    <property type="entry name" value="NAD(P)-bd_dom_sf"/>
</dbReference>
<dbReference type="InterPro" id="IPR008927">
    <property type="entry name" value="6-PGluconate_DH-like_C_sf"/>
</dbReference>
<dbReference type="Gene3D" id="3.40.50.720">
    <property type="entry name" value="NAD(P)-binding Rossmann-like Domain"/>
    <property type="match status" value="1"/>
</dbReference>
<dbReference type="SMART" id="SM01350">
    <property type="entry name" value="6PGD"/>
    <property type="match status" value="1"/>
</dbReference>
<dbReference type="InterPro" id="IPR006115">
    <property type="entry name" value="6PGDH_NADP-bd"/>
</dbReference>
<evidence type="ECO:0000256" key="3">
    <source>
        <dbReference type="ARBA" id="ARBA00008419"/>
    </source>
</evidence>
<keyword evidence="17" id="KW-1185">Reference proteome</keyword>
<dbReference type="InterPro" id="IPR006114">
    <property type="entry name" value="6PGDH_C"/>
</dbReference>
<dbReference type="Pfam" id="PF03446">
    <property type="entry name" value="NAD_binding_2"/>
    <property type="match status" value="1"/>
</dbReference>
<evidence type="ECO:0000256" key="1">
    <source>
        <dbReference type="ARBA" id="ARBA00002526"/>
    </source>
</evidence>
<evidence type="ECO:0000256" key="2">
    <source>
        <dbReference type="ARBA" id="ARBA00004874"/>
    </source>
</evidence>
<dbReference type="InterPro" id="IPR006113">
    <property type="entry name" value="6PGDH_Gnd/GntZ"/>
</dbReference>
<dbReference type="NCBIfam" id="NF006765">
    <property type="entry name" value="PRK09287.1"/>
    <property type="match status" value="1"/>
</dbReference>
<dbReference type="NCBIfam" id="TIGR00873">
    <property type="entry name" value="gnd"/>
    <property type="match status" value="1"/>
</dbReference>
<accession>A0A2K8KSB7</accession>
<name>A0A2K8KSB7_9GAMM</name>
<feature type="binding site" description="in other chain" evidence="13">
    <location>
        <position position="209"/>
    </location>
    <ligand>
        <name>substrate</name>
        <note>ligand shared between dimeric partners</note>
    </ligand>
</feature>
<evidence type="ECO:0000256" key="4">
    <source>
        <dbReference type="ARBA" id="ARBA00011738"/>
    </source>
</evidence>
<dbReference type="PIRSF" id="PIRSF000109">
    <property type="entry name" value="6PGD"/>
    <property type="match status" value="1"/>
</dbReference>
<keyword evidence="11 14" id="KW-0521">NADP</keyword>
<protein>
    <recommendedName>
        <fullName evidence="6 11">6-phosphogluconate dehydrogenase, decarboxylating</fullName>
        <ecNumber evidence="5 11">1.1.1.44</ecNumber>
    </recommendedName>
</protein>
<keyword evidence="8 14" id="KW-0311">Gluconate utilization</keyword>
<dbReference type="PROSITE" id="PS00461">
    <property type="entry name" value="6PGD"/>
    <property type="match status" value="1"/>
</dbReference>
<comment type="similarity">
    <text evidence="3 11 14">Belongs to the 6-phosphogluconate dehydrogenase family.</text>
</comment>
<dbReference type="GO" id="GO:0019521">
    <property type="term" value="P:D-gluconate metabolic process"/>
    <property type="evidence" value="ECO:0007669"/>
    <property type="project" value="UniProtKB-KW"/>
</dbReference>
<dbReference type="SUPFAM" id="SSF51735">
    <property type="entry name" value="NAD(P)-binding Rossmann-fold domains"/>
    <property type="match status" value="1"/>
</dbReference>
<dbReference type="PRINTS" id="PR00076">
    <property type="entry name" value="6PGDHDRGNASE"/>
</dbReference>